<feature type="transmembrane region" description="Helical" evidence="1">
    <location>
        <begin position="20"/>
        <end position="50"/>
    </location>
</feature>
<dbReference type="InParanoid" id="A8NE67"/>
<dbReference type="HOGENOM" id="CLU_1326308_0_0_1"/>
<dbReference type="Proteomes" id="UP000001861">
    <property type="component" value="Unassembled WGS sequence"/>
</dbReference>
<comment type="caution">
    <text evidence="2">The sequence shown here is derived from an EMBL/GenBank/DDBJ whole genome shotgun (WGS) entry which is preliminary data.</text>
</comment>
<proteinExistence type="predicted"/>
<keyword evidence="1" id="KW-1133">Transmembrane helix</keyword>
<evidence type="ECO:0000313" key="3">
    <source>
        <dbReference type="Proteomes" id="UP000001861"/>
    </source>
</evidence>
<sequence>MFIIPSLYGHKNNQVYRCTVVFCGVPVVYVTVIGMLCGSIISWAVSAAQVFSQDNWANLGYDVVTEFEGIGISVFCSVMINLTVTLAISTKVIRARRALENLRIDTPSPHDTVIAILMEAAVPSALLGLAVFLSLRSLFRGKRDKFSTHWLRVLWLSVTAFAPHIMLLRVVEGRSWSGHDSRVSRPLAFIESNSTGVDTAQEDGTRV</sequence>
<accession>A8NE67</accession>
<dbReference type="GeneID" id="6009436"/>
<feature type="transmembrane region" description="Helical" evidence="1">
    <location>
        <begin position="153"/>
        <end position="171"/>
    </location>
</feature>
<dbReference type="EMBL" id="AACS02000002">
    <property type="protein sequence ID" value="EAU88635.2"/>
    <property type="molecule type" value="Genomic_DNA"/>
</dbReference>
<evidence type="ECO:0000256" key="1">
    <source>
        <dbReference type="SAM" id="Phobius"/>
    </source>
</evidence>
<keyword evidence="1" id="KW-0812">Transmembrane</keyword>
<protein>
    <submittedName>
        <fullName evidence="2">Uncharacterized protein</fullName>
    </submittedName>
</protein>
<keyword evidence="1" id="KW-0472">Membrane</keyword>
<keyword evidence="3" id="KW-1185">Reference proteome</keyword>
<feature type="transmembrane region" description="Helical" evidence="1">
    <location>
        <begin position="70"/>
        <end position="93"/>
    </location>
</feature>
<evidence type="ECO:0000313" key="2">
    <source>
        <dbReference type="EMBL" id="EAU88635.2"/>
    </source>
</evidence>
<dbReference type="OrthoDB" id="2898376at2759"/>
<organism evidence="2 3">
    <name type="scientific">Coprinopsis cinerea (strain Okayama-7 / 130 / ATCC MYA-4618 / FGSC 9003)</name>
    <name type="common">Inky cap fungus</name>
    <name type="synonym">Hormographiella aspergillata</name>
    <dbReference type="NCBI Taxonomy" id="240176"/>
    <lineage>
        <taxon>Eukaryota</taxon>
        <taxon>Fungi</taxon>
        <taxon>Dikarya</taxon>
        <taxon>Basidiomycota</taxon>
        <taxon>Agaricomycotina</taxon>
        <taxon>Agaricomycetes</taxon>
        <taxon>Agaricomycetidae</taxon>
        <taxon>Agaricales</taxon>
        <taxon>Agaricineae</taxon>
        <taxon>Psathyrellaceae</taxon>
        <taxon>Coprinopsis</taxon>
    </lineage>
</organism>
<dbReference type="KEGG" id="cci:CC1G_01008"/>
<gene>
    <name evidence="2" type="ORF">CC1G_01008</name>
</gene>
<name>A8NE67_COPC7</name>
<dbReference type="RefSeq" id="XP_001832946.2">
    <property type="nucleotide sequence ID" value="XM_001832894.2"/>
</dbReference>
<feature type="transmembrane region" description="Helical" evidence="1">
    <location>
        <begin position="113"/>
        <end position="133"/>
    </location>
</feature>
<dbReference type="VEuPathDB" id="FungiDB:CC1G_01008"/>
<reference evidence="2 3" key="1">
    <citation type="journal article" date="2010" name="Proc. Natl. Acad. Sci. U.S.A.">
        <title>Insights into evolution of multicellular fungi from the assembled chromosomes of the mushroom Coprinopsis cinerea (Coprinus cinereus).</title>
        <authorList>
            <person name="Stajich J.E."/>
            <person name="Wilke S.K."/>
            <person name="Ahren D."/>
            <person name="Au C.H."/>
            <person name="Birren B.W."/>
            <person name="Borodovsky M."/>
            <person name="Burns C."/>
            <person name="Canback B."/>
            <person name="Casselton L.A."/>
            <person name="Cheng C.K."/>
            <person name="Deng J."/>
            <person name="Dietrich F.S."/>
            <person name="Fargo D.C."/>
            <person name="Farman M.L."/>
            <person name="Gathman A.C."/>
            <person name="Goldberg J."/>
            <person name="Guigo R."/>
            <person name="Hoegger P.J."/>
            <person name="Hooker J.B."/>
            <person name="Huggins A."/>
            <person name="James T.Y."/>
            <person name="Kamada T."/>
            <person name="Kilaru S."/>
            <person name="Kodira C."/>
            <person name="Kues U."/>
            <person name="Kupfer D."/>
            <person name="Kwan H.S."/>
            <person name="Lomsadze A."/>
            <person name="Li W."/>
            <person name="Lilly W.W."/>
            <person name="Ma L.J."/>
            <person name="Mackey A.J."/>
            <person name="Manning G."/>
            <person name="Martin F."/>
            <person name="Muraguchi H."/>
            <person name="Natvig D.O."/>
            <person name="Palmerini H."/>
            <person name="Ramesh M.A."/>
            <person name="Rehmeyer C.J."/>
            <person name="Roe B.A."/>
            <person name="Shenoy N."/>
            <person name="Stanke M."/>
            <person name="Ter-Hovhannisyan V."/>
            <person name="Tunlid A."/>
            <person name="Velagapudi R."/>
            <person name="Vision T.J."/>
            <person name="Zeng Q."/>
            <person name="Zolan M.E."/>
            <person name="Pukkila P.J."/>
        </authorList>
    </citation>
    <scope>NUCLEOTIDE SEQUENCE [LARGE SCALE GENOMIC DNA]</scope>
    <source>
        <strain evidence="3">Okayama-7 / 130 / ATCC MYA-4618 / FGSC 9003</strain>
    </source>
</reference>
<dbReference type="AlphaFoldDB" id="A8NE67"/>